<dbReference type="Proteomes" id="UP000663838">
    <property type="component" value="Unassembled WGS sequence"/>
</dbReference>
<dbReference type="EMBL" id="CAJOBS010000491">
    <property type="protein sequence ID" value="CAF4588431.1"/>
    <property type="molecule type" value="Genomic_DNA"/>
</dbReference>
<feature type="domain" description="Cathepsin propeptide inhibitor" evidence="5">
    <location>
        <begin position="53"/>
        <end position="114"/>
    </location>
</feature>
<keyword evidence="2" id="KW-1015">Disulfide bond</keyword>
<dbReference type="InterPro" id="IPR039417">
    <property type="entry name" value="Peptidase_C1A_papain-like"/>
</dbReference>
<dbReference type="PROSITE" id="PS00639">
    <property type="entry name" value="THIOL_PROTEASE_HIS"/>
    <property type="match status" value="1"/>
</dbReference>
<evidence type="ECO:0000256" key="3">
    <source>
        <dbReference type="SAM" id="SignalP"/>
    </source>
</evidence>
<reference evidence="6" key="1">
    <citation type="submission" date="2021-02" db="EMBL/GenBank/DDBJ databases">
        <authorList>
            <person name="Nowell W R."/>
        </authorList>
    </citation>
    <scope>NUCLEOTIDE SEQUENCE</scope>
</reference>
<dbReference type="PRINTS" id="PR00705">
    <property type="entry name" value="PAPAIN"/>
</dbReference>
<dbReference type="InterPro" id="IPR025660">
    <property type="entry name" value="Pept_his_AS"/>
</dbReference>
<dbReference type="Pfam" id="PF08246">
    <property type="entry name" value="Inhibitor_I29"/>
    <property type="match status" value="1"/>
</dbReference>
<dbReference type="InterPro" id="IPR000668">
    <property type="entry name" value="Peptidase_C1A_C"/>
</dbReference>
<name>A0A818Q9D8_9BILA</name>
<evidence type="ECO:0000256" key="1">
    <source>
        <dbReference type="ARBA" id="ARBA00008455"/>
    </source>
</evidence>
<dbReference type="InterPro" id="IPR013128">
    <property type="entry name" value="Peptidase_C1A"/>
</dbReference>
<dbReference type="InterPro" id="IPR038765">
    <property type="entry name" value="Papain-like_cys_pep_sf"/>
</dbReference>
<proteinExistence type="inferred from homology"/>
<dbReference type="GO" id="GO:0008234">
    <property type="term" value="F:cysteine-type peptidase activity"/>
    <property type="evidence" value="ECO:0007669"/>
    <property type="project" value="InterPro"/>
</dbReference>
<dbReference type="Gene3D" id="3.90.70.10">
    <property type="entry name" value="Cysteine proteinases"/>
    <property type="match status" value="1"/>
</dbReference>
<evidence type="ECO:0000256" key="2">
    <source>
        <dbReference type="ARBA" id="ARBA00023157"/>
    </source>
</evidence>
<sequence>MQYLFFFVVGLSLVGSIASSSNSIQDFVDQLLSKYDNKLDVIEKNPLLVERIYRYYQQKYPRAEQSRDFDSTILMKHKEIFKENLKMILAHNQNPQSTFKLKLNHMSDWTDEESAAIRAKIPVEPIKTMSRIGTVQQRTLTVPDTYDWRNQTRVPNAVTPIKDQRHCGSCYAFAMVGALEKTYAQIYNASGPLSAQQLIDCSYESGCEGGSFVGTFRYIKDNGDRLNLEKDYPSTPNGAKQDKCQNSSGQVLNYNQTFALQYRQLPTNNEAYMKQTVYEQGPIYVYYNAGKREGNNTVLREASTKFDHYATGIYDVPGCPTHENMNHAMVIIGYGTENGTDYWLVKNSWGASWGDNGYIKIKRNSNMCGIATWPFYAGLF</sequence>
<dbReference type="AlphaFoldDB" id="A0A818Q9D8"/>
<dbReference type="GO" id="GO:0006508">
    <property type="term" value="P:proteolysis"/>
    <property type="evidence" value="ECO:0007669"/>
    <property type="project" value="InterPro"/>
</dbReference>
<feature type="domain" description="Peptidase C1A papain C-terminal" evidence="4">
    <location>
        <begin position="142"/>
        <end position="378"/>
    </location>
</feature>
<dbReference type="PANTHER" id="PTHR12411">
    <property type="entry name" value="CYSTEINE PROTEASE FAMILY C1-RELATED"/>
    <property type="match status" value="1"/>
</dbReference>
<evidence type="ECO:0000259" key="5">
    <source>
        <dbReference type="SMART" id="SM00848"/>
    </source>
</evidence>
<feature type="chain" id="PRO_5035615991" evidence="3">
    <location>
        <begin position="20"/>
        <end position="380"/>
    </location>
</feature>
<dbReference type="SMART" id="SM00848">
    <property type="entry name" value="Inhibitor_I29"/>
    <property type="match status" value="1"/>
</dbReference>
<dbReference type="PROSITE" id="PS00640">
    <property type="entry name" value="THIOL_PROTEASE_ASN"/>
    <property type="match status" value="1"/>
</dbReference>
<dbReference type="EMBL" id="CAJNYV010004011">
    <property type="protein sequence ID" value="CAF3633541.1"/>
    <property type="molecule type" value="Genomic_DNA"/>
</dbReference>
<organism evidence="6 8">
    <name type="scientific">Rotaria socialis</name>
    <dbReference type="NCBI Taxonomy" id="392032"/>
    <lineage>
        <taxon>Eukaryota</taxon>
        <taxon>Metazoa</taxon>
        <taxon>Spiralia</taxon>
        <taxon>Gnathifera</taxon>
        <taxon>Rotifera</taxon>
        <taxon>Eurotatoria</taxon>
        <taxon>Bdelloidea</taxon>
        <taxon>Philodinida</taxon>
        <taxon>Philodinidae</taxon>
        <taxon>Rotaria</taxon>
    </lineage>
</organism>
<evidence type="ECO:0000313" key="7">
    <source>
        <dbReference type="EMBL" id="CAF4588431.1"/>
    </source>
</evidence>
<comment type="similarity">
    <text evidence="1">Belongs to the peptidase C1 family.</text>
</comment>
<dbReference type="InterPro" id="IPR013201">
    <property type="entry name" value="Prot_inhib_I29"/>
</dbReference>
<evidence type="ECO:0000313" key="8">
    <source>
        <dbReference type="Proteomes" id="UP000663865"/>
    </source>
</evidence>
<comment type="caution">
    <text evidence="6">The sequence shown here is derived from an EMBL/GenBank/DDBJ whole genome shotgun (WGS) entry which is preliminary data.</text>
</comment>
<dbReference type="SMART" id="SM00645">
    <property type="entry name" value="Pept_C1"/>
    <property type="match status" value="1"/>
</dbReference>
<dbReference type="SUPFAM" id="SSF54001">
    <property type="entry name" value="Cysteine proteinases"/>
    <property type="match status" value="1"/>
</dbReference>
<dbReference type="Proteomes" id="UP000663865">
    <property type="component" value="Unassembled WGS sequence"/>
</dbReference>
<dbReference type="InterPro" id="IPR025661">
    <property type="entry name" value="Pept_asp_AS"/>
</dbReference>
<gene>
    <name evidence="6" type="ORF">KIK155_LOCUS22536</name>
    <name evidence="7" type="ORF">TOA249_LOCUS9764</name>
</gene>
<keyword evidence="3" id="KW-0732">Signal</keyword>
<feature type="signal peptide" evidence="3">
    <location>
        <begin position="1"/>
        <end position="19"/>
    </location>
</feature>
<dbReference type="Pfam" id="PF00112">
    <property type="entry name" value="Peptidase_C1"/>
    <property type="match status" value="1"/>
</dbReference>
<dbReference type="CDD" id="cd02248">
    <property type="entry name" value="Peptidase_C1A"/>
    <property type="match status" value="1"/>
</dbReference>
<evidence type="ECO:0000259" key="4">
    <source>
        <dbReference type="SMART" id="SM00645"/>
    </source>
</evidence>
<protein>
    <submittedName>
        <fullName evidence="6">Uncharacterized protein</fullName>
    </submittedName>
</protein>
<accession>A0A818Q9D8</accession>
<evidence type="ECO:0000313" key="6">
    <source>
        <dbReference type="EMBL" id="CAF3633541.1"/>
    </source>
</evidence>